<dbReference type="AlphaFoldDB" id="A0A4S8QBP1"/>
<sequence>MDRYPDQPLDRTRRSPGKAEWDGGIHSFTVGIATDNRVGRVYQWLMSRPPLLPVARGFQALATAPQWSRLLERGTHREIVSGRRLIEQGVRSRTVYAVRRGRVRVVYTDQDGTETLIAVRGPGDLLGEYAHGDGSEHVASVWALEHGAVAVLNARAFGQYIESAGLGNALQHYMLGKARENTARMWRTANLGTEKRMAQLFLETVEAAPDGDVPTVPLTQDQIASALGVSRSSVAQLLKLWRTKGLVRTQPAPLTLTDLTAVARRASAT</sequence>
<dbReference type="CDD" id="cd00038">
    <property type="entry name" value="CAP_ED"/>
    <property type="match status" value="1"/>
</dbReference>
<gene>
    <name evidence="7" type="ORF">FAB82_09425</name>
</gene>
<keyword evidence="2" id="KW-0238">DNA-binding</keyword>
<evidence type="ECO:0000256" key="1">
    <source>
        <dbReference type="ARBA" id="ARBA00023015"/>
    </source>
</evidence>
<dbReference type="SMART" id="SM00419">
    <property type="entry name" value="HTH_CRP"/>
    <property type="match status" value="1"/>
</dbReference>
<keyword evidence="3" id="KW-0804">Transcription</keyword>
<dbReference type="InterPro" id="IPR018490">
    <property type="entry name" value="cNMP-bd_dom_sf"/>
</dbReference>
<dbReference type="InterPro" id="IPR014710">
    <property type="entry name" value="RmlC-like_jellyroll"/>
</dbReference>
<evidence type="ECO:0000256" key="2">
    <source>
        <dbReference type="ARBA" id="ARBA00023125"/>
    </source>
</evidence>
<organism evidence="7 8">
    <name type="scientific">Glycomyces buryatensis</name>
    <dbReference type="NCBI Taxonomy" id="2570927"/>
    <lineage>
        <taxon>Bacteria</taxon>
        <taxon>Bacillati</taxon>
        <taxon>Actinomycetota</taxon>
        <taxon>Actinomycetes</taxon>
        <taxon>Glycomycetales</taxon>
        <taxon>Glycomycetaceae</taxon>
        <taxon>Glycomyces</taxon>
    </lineage>
</organism>
<dbReference type="GO" id="GO:0003700">
    <property type="term" value="F:DNA-binding transcription factor activity"/>
    <property type="evidence" value="ECO:0007669"/>
    <property type="project" value="TreeGrafter"/>
</dbReference>
<dbReference type="OrthoDB" id="41390at2"/>
<dbReference type="Pfam" id="PF00027">
    <property type="entry name" value="cNMP_binding"/>
    <property type="match status" value="1"/>
</dbReference>
<dbReference type="SMART" id="SM00100">
    <property type="entry name" value="cNMP"/>
    <property type="match status" value="1"/>
</dbReference>
<dbReference type="PANTHER" id="PTHR24567:SF68">
    <property type="entry name" value="DNA-BINDING TRANSCRIPTIONAL DUAL REGULATOR CRP"/>
    <property type="match status" value="1"/>
</dbReference>
<evidence type="ECO:0000259" key="5">
    <source>
        <dbReference type="PROSITE" id="PS50042"/>
    </source>
</evidence>
<dbReference type="Pfam" id="PF13545">
    <property type="entry name" value="HTH_Crp_2"/>
    <property type="match status" value="1"/>
</dbReference>
<dbReference type="PANTHER" id="PTHR24567">
    <property type="entry name" value="CRP FAMILY TRANSCRIPTIONAL REGULATORY PROTEIN"/>
    <property type="match status" value="1"/>
</dbReference>
<proteinExistence type="predicted"/>
<keyword evidence="1" id="KW-0805">Transcription regulation</keyword>
<dbReference type="Gene3D" id="2.60.120.10">
    <property type="entry name" value="Jelly Rolls"/>
    <property type="match status" value="1"/>
</dbReference>
<dbReference type="GO" id="GO:0005829">
    <property type="term" value="C:cytosol"/>
    <property type="evidence" value="ECO:0007669"/>
    <property type="project" value="TreeGrafter"/>
</dbReference>
<dbReference type="SUPFAM" id="SSF46785">
    <property type="entry name" value="Winged helix' DNA-binding domain"/>
    <property type="match status" value="1"/>
</dbReference>
<name>A0A4S8QBP1_9ACTN</name>
<evidence type="ECO:0000313" key="7">
    <source>
        <dbReference type="EMBL" id="THV41927.1"/>
    </source>
</evidence>
<feature type="domain" description="HTH crp-type" evidence="6">
    <location>
        <begin position="191"/>
        <end position="260"/>
    </location>
</feature>
<reference evidence="8" key="1">
    <citation type="submission" date="2019-04" db="EMBL/GenBank/DDBJ databases">
        <title>Nocardioides xinjiangensis sp. nov.</title>
        <authorList>
            <person name="Liu S."/>
        </authorList>
    </citation>
    <scope>NUCLEOTIDE SEQUENCE [LARGE SCALE GENOMIC DNA]</scope>
    <source>
        <strain evidence="8">18</strain>
    </source>
</reference>
<feature type="domain" description="Cyclic nucleotide-binding" evidence="5">
    <location>
        <begin position="81"/>
        <end position="161"/>
    </location>
</feature>
<dbReference type="EMBL" id="STGY01000037">
    <property type="protein sequence ID" value="THV41927.1"/>
    <property type="molecule type" value="Genomic_DNA"/>
</dbReference>
<dbReference type="PROSITE" id="PS50042">
    <property type="entry name" value="CNMP_BINDING_3"/>
    <property type="match status" value="1"/>
</dbReference>
<evidence type="ECO:0000259" key="6">
    <source>
        <dbReference type="PROSITE" id="PS51063"/>
    </source>
</evidence>
<dbReference type="GO" id="GO:0003677">
    <property type="term" value="F:DNA binding"/>
    <property type="evidence" value="ECO:0007669"/>
    <property type="project" value="UniProtKB-KW"/>
</dbReference>
<dbReference type="InterPro" id="IPR050397">
    <property type="entry name" value="Env_Response_Regulators"/>
</dbReference>
<dbReference type="InterPro" id="IPR000595">
    <property type="entry name" value="cNMP-bd_dom"/>
</dbReference>
<reference evidence="7 8" key="2">
    <citation type="submission" date="2019-05" db="EMBL/GenBank/DDBJ databases">
        <title>Glycomyces buryatensis sp. nov.</title>
        <authorList>
            <person name="Nikitina E."/>
        </authorList>
    </citation>
    <scope>NUCLEOTIDE SEQUENCE [LARGE SCALE GENOMIC DNA]</scope>
    <source>
        <strain evidence="7 8">18</strain>
    </source>
</reference>
<comment type="caution">
    <text evidence="7">The sequence shown here is derived from an EMBL/GenBank/DDBJ whole genome shotgun (WGS) entry which is preliminary data.</text>
</comment>
<dbReference type="InterPro" id="IPR036390">
    <property type="entry name" value="WH_DNA-bd_sf"/>
</dbReference>
<dbReference type="InterPro" id="IPR012318">
    <property type="entry name" value="HTH_CRP"/>
</dbReference>
<keyword evidence="8" id="KW-1185">Reference proteome</keyword>
<evidence type="ECO:0000313" key="8">
    <source>
        <dbReference type="Proteomes" id="UP000308760"/>
    </source>
</evidence>
<dbReference type="PROSITE" id="PS51063">
    <property type="entry name" value="HTH_CRP_2"/>
    <property type="match status" value="1"/>
</dbReference>
<accession>A0A4S8QBP1</accession>
<feature type="region of interest" description="Disordered" evidence="4">
    <location>
        <begin position="1"/>
        <end position="20"/>
    </location>
</feature>
<protein>
    <submittedName>
        <fullName evidence="7">Crp/Fnr family transcriptional regulator</fullName>
    </submittedName>
</protein>
<evidence type="ECO:0000256" key="3">
    <source>
        <dbReference type="ARBA" id="ARBA00023163"/>
    </source>
</evidence>
<dbReference type="Proteomes" id="UP000308760">
    <property type="component" value="Unassembled WGS sequence"/>
</dbReference>
<evidence type="ECO:0000256" key="4">
    <source>
        <dbReference type="SAM" id="MobiDB-lite"/>
    </source>
</evidence>
<dbReference type="SUPFAM" id="SSF51206">
    <property type="entry name" value="cAMP-binding domain-like"/>
    <property type="match status" value="1"/>
</dbReference>